<dbReference type="EMBL" id="BKCJ010000770">
    <property type="protein sequence ID" value="GEU36099.1"/>
    <property type="molecule type" value="Genomic_DNA"/>
</dbReference>
<organism evidence="1">
    <name type="scientific">Tanacetum cinerariifolium</name>
    <name type="common">Dalmatian daisy</name>
    <name type="synonym">Chrysanthemum cinerariifolium</name>
    <dbReference type="NCBI Taxonomy" id="118510"/>
    <lineage>
        <taxon>Eukaryota</taxon>
        <taxon>Viridiplantae</taxon>
        <taxon>Streptophyta</taxon>
        <taxon>Embryophyta</taxon>
        <taxon>Tracheophyta</taxon>
        <taxon>Spermatophyta</taxon>
        <taxon>Magnoliopsida</taxon>
        <taxon>eudicotyledons</taxon>
        <taxon>Gunneridae</taxon>
        <taxon>Pentapetalae</taxon>
        <taxon>asterids</taxon>
        <taxon>campanulids</taxon>
        <taxon>Asterales</taxon>
        <taxon>Asteraceae</taxon>
        <taxon>Asteroideae</taxon>
        <taxon>Anthemideae</taxon>
        <taxon>Anthemidinae</taxon>
        <taxon>Tanacetum</taxon>
    </lineage>
</organism>
<reference evidence="1" key="1">
    <citation type="journal article" date="2019" name="Sci. Rep.">
        <title>Draft genome of Tanacetum cinerariifolium, the natural source of mosquito coil.</title>
        <authorList>
            <person name="Yamashiro T."/>
            <person name="Shiraishi A."/>
            <person name="Satake H."/>
            <person name="Nakayama K."/>
        </authorList>
    </citation>
    <scope>NUCLEOTIDE SEQUENCE</scope>
</reference>
<sequence length="96" mass="10739">MIPGRSIEVFPGRIPNEATIDDSLFPRPPPEPPDVEFLFDLEPNSGEVFAAVVNNIVELNEDECFDPGGFNLTMIEVFRVRFVVPVHKSFASFVCN</sequence>
<dbReference type="AlphaFoldDB" id="A0A6L2JH66"/>
<gene>
    <name evidence="1" type="ORF">Tci_008077</name>
</gene>
<accession>A0A6L2JH66</accession>
<name>A0A6L2JH66_TANCI</name>
<protein>
    <recommendedName>
        <fullName evidence="2">Reverse transcriptase domain-containing protein</fullName>
    </recommendedName>
</protein>
<evidence type="ECO:0000313" key="1">
    <source>
        <dbReference type="EMBL" id="GEU36099.1"/>
    </source>
</evidence>
<proteinExistence type="predicted"/>
<comment type="caution">
    <text evidence="1">The sequence shown here is derived from an EMBL/GenBank/DDBJ whole genome shotgun (WGS) entry which is preliminary data.</text>
</comment>
<evidence type="ECO:0008006" key="2">
    <source>
        <dbReference type="Google" id="ProtNLM"/>
    </source>
</evidence>